<evidence type="ECO:0000256" key="9">
    <source>
        <dbReference type="ARBA" id="ARBA00023012"/>
    </source>
</evidence>
<dbReference type="InterPro" id="IPR052023">
    <property type="entry name" value="Histidine_kinase_KdpD"/>
</dbReference>
<dbReference type="SUPFAM" id="SSF52402">
    <property type="entry name" value="Adenine nucleotide alpha hydrolases-like"/>
    <property type="match status" value="1"/>
</dbReference>
<dbReference type="Gene3D" id="3.40.50.300">
    <property type="entry name" value="P-loop containing nucleotide triphosphate hydrolases"/>
    <property type="match status" value="1"/>
</dbReference>
<keyword evidence="6" id="KW-0418">Kinase</keyword>
<protein>
    <submittedName>
        <fullName evidence="15">DUF4118 domain-containing protein</fullName>
    </submittedName>
</protein>
<dbReference type="Gene3D" id="3.30.450.40">
    <property type="match status" value="1"/>
</dbReference>
<dbReference type="Pfam" id="PF00582">
    <property type="entry name" value="Usp"/>
    <property type="match status" value="1"/>
</dbReference>
<dbReference type="InterPro" id="IPR014729">
    <property type="entry name" value="Rossmann-like_a/b/a_fold"/>
</dbReference>
<keyword evidence="9" id="KW-0902">Two-component regulatory system</keyword>
<sequence length="657" mass="75115">MTEEYKRPDPDELLKRIKEEEKVKERKKGYLKIFLGYVAGVGKTYRMLSEARFLKENGQDMVVGLVETHGRIETEELLKGLEVLPRKKIEYSGISLKELDVRGILERNPKFVMVDELAHTNVPGSMHTKRYHDVEEILDAGINVYTTLNVQHIESLKDIIFQITGVEVRETVPDRVVDIADKIEIVDLPTEELLQRLEEGKVYIPEKVQQAVLKFFKERNLEALRELGLRYATRWVDYNMKQRLEKEGVSGPWDASTTIMVCINSRTSSENMIRLAHRYADNFNAEWLGVYVEPSYKFKMGYEESLQLEKNLQLAEELGGKVFRLTGINIAEEIVSFAKSKNISLIIIGHSERSRIEAWVRGSVVNEIIRKGSPIQVLVIGGEGRENGYHVQKIDRQDYLDFKSYLKPFTVSFLSIIITTVICFFLSPFLEAINIPMIFIIPIVVSGLIAGRKGGILASLMAVAFFDFFFIPPYLTFSVADLRFIPTFAVLFIVGVIISFLGDTVKKQVENTRQREEFIASLYDFSRDLLVSQNLDDFLNRITNYIWELFSYDVVMIIPDDNNNLKVESRKGDNIKFDDDDLGVANWVFEHEKSAGYGTNTLASSKWYYLPLNAHDLKLGVLGVAPYESDITNEQKHLLEAYTSIVSVALANYLKIG</sequence>
<dbReference type="SUPFAM" id="SSF55781">
    <property type="entry name" value="GAF domain-like"/>
    <property type="match status" value="1"/>
</dbReference>
<dbReference type="EMBL" id="JAIOUQ010000013">
    <property type="protein sequence ID" value="MBZ2166440.1"/>
    <property type="molecule type" value="Genomic_DNA"/>
</dbReference>
<evidence type="ECO:0000256" key="1">
    <source>
        <dbReference type="ARBA" id="ARBA00004141"/>
    </source>
</evidence>
<evidence type="ECO:0000313" key="15">
    <source>
        <dbReference type="EMBL" id="MBZ2166440.1"/>
    </source>
</evidence>
<dbReference type="Pfam" id="PF02702">
    <property type="entry name" value="KdpD"/>
    <property type="match status" value="1"/>
</dbReference>
<dbReference type="PANTHER" id="PTHR45569">
    <property type="entry name" value="SENSOR PROTEIN KDPD"/>
    <property type="match status" value="1"/>
</dbReference>
<dbReference type="GO" id="GO:0005886">
    <property type="term" value="C:plasma membrane"/>
    <property type="evidence" value="ECO:0007669"/>
    <property type="project" value="TreeGrafter"/>
</dbReference>
<dbReference type="PANTHER" id="PTHR45569:SF1">
    <property type="entry name" value="SENSOR PROTEIN KDPD"/>
    <property type="match status" value="1"/>
</dbReference>
<feature type="transmembrane region" description="Helical" evidence="11">
    <location>
        <begin position="483"/>
        <end position="505"/>
    </location>
</feature>
<feature type="domain" description="Signal transduction histidine kinase osmosensitive K+ channel sensor N-terminal" evidence="13">
    <location>
        <begin position="27"/>
        <end position="234"/>
    </location>
</feature>
<evidence type="ECO:0000259" key="13">
    <source>
        <dbReference type="Pfam" id="PF02702"/>
    </source>
</evidence>
<keyword evidence="10 11" id="KW-0472">Membrane</keyword>
<keyword evidence="8 11" id="KW-1133">Transmembrane helix</keyword>
<dbReference type="FunFam" id="3.40.50.300:FF:000483">
    <property type="entry name" value="Sensor histidine kinase KdpD"/>
    <property type="match status" value="1"/>
</dbReference>
<accession>A0A8T5UZ41</accession>
<evidence type="ECO:0000256" key="4">
    <source>
        <dbReference type="ARBA" id="ARBA00022692"/>
    </source>
</evidence>
<dbReference type="InterPro" id="IPR027417">
    <property type="entry name" value="P-loop_NTPase"/>
</dbReference>
<evidence type="ECO:0000256" key="6">
    <source>
        <dbReference type="ARBA" id="ARBA00022777"/>
    </source>
</evidence>
<proteinExistence type="predicted"/>
<name>A0A8T5UZ41_9EURY</name>
<evidence type="ECO:0000256" key="3">
    <source>
        <dbReference type="ARBA" id="ARBA00022679"/>
    </source>
</evidence>
<evidence type="ECO:0000256" key="10">
    <source>
        <dbReference type="ARBA" id="ARBA00023136"/>
    </source>
</evidence>
<feature type="transmembrane region" description="Helical" evidence="11">
    <location>
        <begin position="405"/>
        <end position="427"/>
    </location>
</feature>
<dbReference type="Proteomes" id="UP000825933">
    <property type="component" value="Unassembled WGS sequence"/>
</dbReference>
<evidence type="ECO:0000259" key="14">
    <source>
        <dbReference type="Pfam" id="PF13493"/>
    </source>
</evidence>
<evidence type="ECO:0000256" key="8">
    <source>
        <dbReference type="ARBA" id="ARBA00022989"/>
    </source>
</evidence>
<dbReference type="Pfam" id="PF13493">
    <property type="entry name" value="DUF4118"/>
    <property type="match status" value="1"/>
</dbReference>
<evidence type="ECO:0000259" key="12">
    <source>
        <dbReference type="Pfam" id="PF00582"/>
    </source>
</evidence>
<evidence type="ECO:0000256" key="11">
    <source>
        <dbReference type="SAM" id="Phobius"/>
    </source>
</evidence>
<keyword evidence="3" id="KW-0808">Transferase</keyword>
<organism evidence="15 16">
    <name type="scientific">Methanobacterium spitsbergense</name>
    <dbReference type="NCBI Taxonomy" id="2874285"/>
    <lineage>
        <taxon>Archaea</taxon>
        <taxon>Methanobacteriati</taxon>
        <taxon>Methanobacteriota</taxon>
        <taxon>Methanomada group</taxon>
        <taxon>Methanobacteria</taxon>
        <taxon>Methanobacteriales</taxon>
        <taxon>Methanobacteriaceae</taxon>
        <taxon>Methanobacterium</taxon>
    </lineage>
</organism>
<dbReference type="RefSeq" id="WP_223791991.1">
    <property type="nucleotide sequence ID" value="NZ_JAIOUQ010000013.1"/>
</dbReference>
<dbReference type="InterPro" id="IPR029016">
    <property type="entry name" value="GAF-like_dom_sf"/>
</dbReference>
<keyword evidence="7" id="KW-0067">ATP-binding</keyword>
<gene>
    <name evidence="15" type="ORF">K8N75_10365</name>
</gene>
<dbReference type="GO" id="GO:0005524">
    <property type="term" value="F:ATP binding"/>
    <property type="evidence" value="ECO:0007669"/>
    <property type="project" value="UniProtKB-KW"/>
</dbReference>
<comment type="subcellular location">
    <subcellularLocation>
        <location evidence="1">Membrane</location>
        <topology evidence="1">Multi-pass membrane protein</topology>
    </subcellularLocation>
</comment>
<keyword evidence="5" id="KW-0547">Nucleotide-binding</keyword>
<dbReference type="CDD" id="cd01987">
    <property type="entry name" value="USP_KdpD-like"/>
    <property type="match status" value="1"/>
</dbReference>
<dbReference type="Gene3D" id="3.40.50.620">
    <property type="entry name" value="HUPs"/>
    <property type="match status" value="1"/>
</dbReference>
<dbReference type="InterPro" id="IPR038318">
    <property type="entry name" value="KdpD_sf"/>
</dbReference>
<dbReference type="InterPro" id="IPR003852">
    <property type="entry name" value="Sig_transdc_His_kinase_KdpD_N"/>
</dbReference>
<dbReference type="Gene3D" id="1.20.120.620">
    <property type="entry name" value="Backbone structure of the membrane domain of e. Coli histidine kinase receptor kdpd"/>
    <property type="match status" value="1"/>
</dbReference>
<dbReference type="InterPro" id="IPR025201">
    <property type="entry name" value="KdpD_TM"/>
</dbReference>
<evidence type="ECO:0000256" key="5">
    <source>
        <dbReference type="ARBA" id="ARBA00022741"/>
    </source>
</evidence>
<dbReference type="InterPro" id="IPR006016">
    <property type="entry name" value="UspA"/>
</dbReference>
<reference evidence="16" key="1">
    <citation type="journal article" date="2022" name="Microbiol. Resour. Announc.">
        <title>Draft Genome Sequence of a Methanogenic Archaeon from West Spitsbergen Permafrost.</title>
        <authorList>
            <person name="Trubitsyn V."/>
            <person name="Rivkina E."/>
            <person name="Shcherbakova V."/>
        </authorList>
    </citation>
    <scope>NUCLEOTIDE SEQUENCE [LARGE SCALE GENOMIC DNA]</scope>
    <source>
        <strain evidence="16">VT</strain>
    </source>
</reference>
<comment type="caution">
    <text evidence="15">The sequence shown here is derived from an EMBL/GenBank/DDBJ whole genome shotgun (WGS) entry which is preliminary data.</text>
</comment>
<keyword evidence="4 11" id="KW-0812">Transmembrane</keyword>
<feature type="domain" description="UspA" evidence="12">
    <location>
        <begin position="258"/>
        <end position="380"/>
    </location>
</feature>
<evidence type="ECO:0000256" key="7">
    <source>
        <dbReference type="ARBA" id="ARBA00022840"/>
    </source>
</evidence>
<evidence type="ECO:0000313" key="16">
    <source>
        <dbReference type="Proteomes" id="UP000825933"/>
    </source>
</evidence>
<dbReference type="GO" id="GO:0005737">
    <property type="term" value="C:cytoplasm"/>
    <property type="evidence" value="ECO:0007669"/>
    <property type="project" value="UniProtKB-ARBA"/>
</dbReference>
<dbReference type="GO" id="GO:0000155">
    <property type="term" value="F:phosphorelay sensor kinase activity"/>
    <property type="evidence" value="ECO:0007669"/>
    <property type="project" value="InterPro"/>
</dbReference>
<keyword evidence="16" id="KW-1185">Reference proteome</keyword>
<feature type="domain" description="Sensor protein KdpD transmembrane" evidence="14">
    <location>
        <begin position="411"/>
        <end position="515"/>
    </location>
</feature>
<evidence type="ECO:0000256" key="2">
    <source>
        <dbReference type="ARBA" id="ARBA00022553"/>
    </source>
</evidence>
<dbReference type="AlphaFoldDB" id="A0A8T5UZ41"/>
<keyword evidence="2" id="KW-0597">Phosphoprotein</keyword>